<dbReference type="Gene3D" id="3.30.420.40">
    <property type="match status" value="2"/>
</dbReference>
<dbReference type="Proteomes" id="UP000001227">
    <property type="component" value="Chromosome"/>
</dbReference>
<protein>
    <recommendedName>
        <fullName evidence="1">Gcp-like domain-containing protein</fullName>
    </recommendedName>
</protein>
<dbReference type="CDD" id="cd24032">
    <property type="entry name" value="ASKHA_NBD_TsaB"/>
    <property type="match status" value="1"/>
</dbReference>
<dbReference type="GO" id="GO:0005829">
    <property type="term" value="C:cytosol"/>
    <property type="evidence" value="ECO:0007669"/>
    <property type="project" value="TreeGrafter"/>
</dbReference>
<dbReference type="PANTHER" id="PTHR11735">
    <property type="entry name" value="TRNA N6-ADENOSINE THREONYLCARBAMOYLTRANSFERASE"/>
    <property type="match status" value="1"/>
</dbReference>
<dbReference type="RefSeq" id="WP_012472542.1">
    <property type="nucleotide sequence ID" value="NC_010830.1"/>
</dbReference>
<name>B3ERC8_AMOA5</name>
<dbReference type="InterPro" id="IPR022496">
    <property type="entry name" value="T6A_TsaB"/>
</dbReference>
<dbReference type="eggNOG" id="COG1214">
    <property type="taxonomic scope" value="Bacteria"/>
</dbReference>
<dbReference type="STRING" id="452471.Aasi_0356"/>
<evidence type="ECO:0000259" key="1">
    <source>
        <dbReference type="Pfam" id="PF00814"/>
    </source>
</evidence>
<dbReference type="AlphaFoldDB" id="B3ERC8"/>
<proteinExistence type="predicted"/>
<organism evidence="2 3">
    <name type="scientific">Amoebophilus asiaticus (strain 5a2)</name>
    <dbReference type="NCBI Taxonomy" id="452471"/>
    <lineage>
        <taxon>Bacteria</taxon>
        <taxon>Pseudomonadati</taxon>
        <taxon>Bacteroidota</taxon>
        <taxon>Cytophagia</taxon>
        <taxon>Cytophagales</taxon>
        <taxon>Amoebophilaceae</taxon>
        <taxon>Candidatus Amoebophilus</taxon>
    </lineage>
</organism>
<dbReference type="Pfam" id="PF00814">
    <property type="entry name" value="TsaD"/>
    <property type="match status" value="1"/>
</dbReference>
<dbReference type="OrthoDB" id="9784166at2"/>
<feature type="domain" description="Gcp-like" evidence="1">
    <location>
        <begin position="33"/>
        <end position="141"/>
    </location>
</feature>
<accession>B3ERC8</accession>
<dbReference type="GO" id="GO:0002949">
    <property type="term" value="P:tRNA threonylcarbamoyladenosine modification"/>
    <property type="evidence" value="ECO:0007669"/>
    <property type="project" value="InterPro"/>
</dbReference>
<keyword evidence="3" id="KW-1185">Reference proteome</keyword>
<dbReference type="HOGENOM" id="CLU_064886_1_0_10"/>
<dbReference type="SUPFAM" id="SSF53067">
    <property type="entry name" value="Actin-like ATPase domain"/>
    <property type="match status" value="2"/>
</dbReference>
<dbReference type="PANTHER" id="PTHR11735:SF11">
    <property type="entry name" value="TRNA THREONYLCARBAMOYLADENOSINE BIOSYNTHESIS PROTEIN TSAB"/>
    <property type="match status" value="1"/>
</dbReference>
<evidence type="ECO:0000313" key="2">
    <source>
        <dbReference type="EMBL" id="ACE05780.1"/>
    </source>
</evidence>
<dbReference type="NCBIfam" id="TIGR03725">
    <property type="entry name" value="T6A_YeaZ"/>
    <property type="match status" value="1"/>
</dbReference>
<dbReference type="InterPro" id="IPR000905">
    <property type="entry name" value="Gcp-like_dom"/>
</dbReference>
<gene>
    <name evidence="2" type="ordered locus">Aasi_0356</name>
</gene>
<dbReference type="KEGG" id="aas:Aasi_0356"/>
<dbReference type="EMBL" id="CP001102">
    <property type="protein sequence ID" value="ACE05780.1"/>
    <property type="molecule type" value="Genomic_DNA"/>
</dbReference>
<sequence>MSLILSIETSTSVCSVALHREGKLLAYQSLFIARSHAESLLTIIEHIVQLSQYTLKDLQAIAISKGPGSYTGLRIGATTATGLCYALNIPLISVNTLEAMVLAVKPFNINSALCCPMIDARRMEVYCLITEASGTILEEAQPHIVTENSFLNWLNTRQILFFGDGAEKCKPILSSHQHAIFIDGIYPSAEHIGALAYQTFEQNKFVDIADFSPLYLKPFQSSATIPSV</sequence>
<evidence type="ECO:0000313" key="3">
    <source>
        <dbReference type="Proteomes" id="UP000001227"/>
    </source>
</evidence>
<reference evidence="2 3" key="1">
    <citation type="journal article" date="2010" name="J. Bacteriol.">
        <title>The genome of the amoeba symbiont 'Candidatus Amoebophilus asiaticus' reveals common mechanisms for host cell interaction among amoeba-associated bacteria.</title>
        <authorList>
            <person name="Schmitz-Esser S."/>
            <person name="Tischler P."/>
            <person name="Arnold R."/>
            <person name="Montanaro J."/>
            <person name="Wagner M."/>
            <person name="Rattei T."/>
            <person name="Horn M."/>
        </authorList>
    </citation>
    <scope>NUCLEOTIDE SEQUENCE [LARGE SCALE GENOMIC DNA]</scope>
    <source>
        <strain evidence="2 3">5a2</strain>
    </source>
</reference>
<dbReference type="InterPro" id="IPR043129">
    <property type="entry name" value="ATPase_NBD"/>
</dbReference>